<dbReference type="PANTHER" id="PTHR22893:SF135">
    <property type="entry name" value="NAD(P)H:FLAVIN OXIDOREDUCTASE SYE2"/>
    <property type="match status" value="1"/>
</dbReference>
<comment type="caution">
    <text evidence="2">The sequence shown here is derived from an EMBL/GenBank/DDBJ whole genome shotgun (WGS) entry which is preliminary data.</text>
</comment>
<dbReference type="InterPro" id="IPR045247">
    <property type="entry name" value="Oye-like"/>
</dbReference>
<dbReference type="SUPFAM" id="SSF51395">
    <property type="entry name" value="FMN-linked oxidoreductases"/>
    <property type="match status" value="1"/>
</dbReference>
<protein>
    <submittedName>
        <fullName evidence="2">Alkene reductase</fullName>
    </submittedName>
</protein>
<dbReference type="InterPro" id="IPR013785">
    <property type="entry name" value="Aldolase_TIM"/>
</dbReference>
<feature type="domain" description="NADH:flavin oxidoreductase/NADH oxidase N-terminal" evidence="1">
    <location>
        <begin position="6"/>
        <end position="341"/>
    </location>
</feature>
<evidence type="ECO:0000259" key="1">
    <source>
        <dbReference type="Pfam" id="PF00724"/>
    </source>
</evidence>
<proteinExistence type="predicted"/>
<keyword evidence="3" id="KW-1185">Reference proteome</keyword>
<dbReference type="EMBL" id="JBHRXX010000002">
    <property type="protein sequence ID" value="MFC3682923.1"/>
    <property type="molecule type" value="Genomic_DNA"/>
</dbReference>
<evidence type="ECO:0000313" key="3">
    <source>
        <dbReference type="Proteomes" id="UP001595729"/>
    </source>
</evidence>
<dbReference type="Gene3D" id="3.20.20.70">
    <property type="entry name" value="Aldolase class I"/>
    <property type="match status" value="1"/>
</dbReference>
<sequence length="364" mass="39119">MSSSTLFSPLTFGDFKIPHRVVMAPMTRSRSAQPGNVPTESMATYYAQRAGAAFIVSEATQITPQGQGYSFTPGIYSAEQVAGWRGVTDAVHAAGGRMVLQLWHVGRMSHPVFQQGQAPVAPSALAPNAQVWIVDEHGQGGMVDCPVPRALTVSEIRAIVNDYYTAAANALAAGFDGVEIHAANGYLIDSFLRSGSNLRTDAYGGSIEKRLRFLDEVTDAVVDAVGAARVGVRLSPHITQRGMHCPDMIVTTLKAARRLSDKGIAYLHFAEADWDDAPPVPESFRRDVRRAFGGAIGVAGGYTEARAQAVIRAGWADWVAFGRPFIANPDLPARLRNHLPLTVPDTHTLFGGDERGYTDYPNAG</sequence>
<reference evidence="3" key="1">
    <citation type="journal article" date="2019" name="Int. J. Syst. Evol. Microbiol.">
        <title>The Global Catalogue of Microorganisms (GCM) 10K type strain sequencing project: providing services to taxonomists for standard genome sequencing and annotation.</title>
        <authorList>
            <consortium name="The Broad Institute Genomics Platform"/>
            <consortium name="The Broad Institute Genome Sequencing Center for Infectious Disease"/>
            <person name="Wu L."/>
            <person name="Ma J."/>
        </authorList>
    </citation>
    <scope>NUCLEOTIDE SEQUENCE [LARGE SCALE GENOMIC DNA]</scope>
    <source>
        <strain evidence="3">KCTC 42501</strain>
    </source>
</reference>
<name>A0ABV7VZD4_9BURK</name>
<dbReference type="RefSeq" id="WP_382171588.1">
    <property type="nucleotide sequence ID" value="NZ_JBHRXX010000002.1"/>
</dbReference>
<organism evidence="2 3">
    <name type="scientific">Hydrogenophaga luteola</name>
    <dbReference type="NCBI Taxonomy" id="1591122"/>
    <lineage>
        <taxon>Bacteria</taxon>
        <taxon>Pseudomonadati</taxon>
        <taxon>Pseudomonadota</taxon>
        <taxon>Betaproteobacteria</taxon>
        <taxon>Burkholderiales</taxon>
        <taxon>Comamonadaceae</taxon>
        <taxon>Hydrogenophaga</taxon>
    </lineage>
</organism>
<dbReference type="PANTHER" id="PTHR22893">
    <property type="entry name" value="NADH OXIDOREDUCTASE-RELATED"/>
    <property type="match status" value="1"/>
</dbReference>
<dbReference type="Pfam" id="PF00724">
    <property type="entry name" value="Oxidored_FMN"/>
    <property type="match status" value="1"/>
</dbReference>
<gene>
    <name evidence="2" type="ORF">ACFOPI_04915</name>
</gene>
<dbReference type="CDD" id="cd02933">
    <property type="entry name" value="OYE_like_FMN"/>
    <property type="match status" value="1"/>
</dbReference>
<accession>A0ABV7VZD4</accession>
<dbReference type="Proteomes" id="UP001595729">
    <property type="component" value="Unassembled WGS sequence"/>
</dbReference>
<dbReference type="InterPro" id="IPR001155">
    <property type="entry name" value="OxRdtase_FMN_N"/>
</dbReference>
<evidence type="ECO:0000313" key="2">
    <source>
        <dbReference type="EMBL" id="MFC3682923.1"/>
    </source>
</evidence>
<dbReference type="NCBIfam" id="NF007899">
    <property type="entry name" value="PRK10605.1"/>
    <property type="match status" value="1"/>
</dbReference>